<name>A0ACC1LWL4_9FUNG</name>
<gene>
    <name evidence="1" type="primary">TFG1</name>
    <name evidence="1" type="ORF">IWW38_005266</name>
</gene>
<reference evidence="1" key="1">
    <citation type="submission" date="2022-07" db="EMBL/GenBank/DDBJ databases">
        <title>Phylogenomic reconstructions and comparative analyses of Kickxellomycotina fungi.</title>
        <authorList>
            <person name="Reynolds N.K."/>
            <person name="Stajich J.E."/>
            <person name="Barry K."/>
            <person name="Grigoriev I.V."/>
            <person name="Crous P."/>
            <person name="Smith M.E."/>
        </authorList>
    </citation>
    <scope>NUCLEOTIDE SEQUENCE</scope>
    <source>
        <strain evidence="1">CBS 190363</strain>
    </source>
</reference>
<protein>
    <submittedName>
        <fullName evidence="1">Transcription factor IIF subunit tfg1</fullName>
    </submittedName>
</protein>
<proteinExistence type="predicted"/>
<sequence length="482" mass="52603">KKEEPASALVPLYKERPKADINLIADRGGARSNKRNLFKKRTKQVYFADEEKRRLDIEEARPWVLEDDDESEVWTGSLEGGQSSAYVLFVLTDDGFKVVPVDRWYKFTPKLKYKTLTLDEAEEELKRAQKSEAQDRWIMHKRMLRLDVNADDEAAAGGAASGSQRGQGIGGGGLGSRSKLVEREIDDLGFDDDDDDDDDDEGSKGKAPKKRGDEGKQRGGVDEFDFEMEFDDDEELGDVQFEYNEEEATQKKDQRLKAGASGFGSEEEEDEDDVTGGNAKLDAKKKSMRKLLRKREGGIEYKSDDDDKANPYLTPSDSDSDEDEEEESANKKQEGDKPEDAAAAAASSSAAKPATSGAQQSGKSATGSASSSAAAAAAAAAKKRKRNSVAPTGHQHHQPHVRASSPASATSHSSVDSRKHFRANPPPSSGSPPPSADLITKQEIVDLIKSGVNTTKKLITCVRKKLKANPANKVRIQAIVKE</sequence>
<feature type="non-terminal residue" evidence="1">
    <location>
        <position position="482"/>
    </location>
</feature>
<evidence type="ECO:0000313" key="2">
    <source>
        <dbReference type="Proteomes" id="UP001139981"/>
    </source>
</evidence>
<keyword evidence="2" id="KW-1185">Reference proteome</keyword>
<organism evidence="1 2">
    <name type="scientific">Coemansia aciculifera</name>
    <dbReference type="NCBI Taxonomy" id="417176"/>
    <lineage>
        <taxon>Eukaryota</taxon>
        <taxon>Fungi</taxon>
        <taxon>Fungi incertae sedis</taxon>
        <taxon>Zoopagomycota</taxon>
        <taxon>Kickxellomycotina</taxon>
        <taxon>Kickxellomycetes</taxon>
        <taxon>Kickxellales</taxon>
        <taxon>Kickxellaceae</taxon>
        <taxon>Coemansia</taxon>
    </lineage>
</organism>
<comment type="caution">
    <text evidence="1">The sequence shown here is derived from an EMBL/GenBank/DDBJ whole genome shotgun (WGS) entry which is preliminary data.</text>
</comment>
<evidence type="ECO:0000313" key="1">
    <source>
        <dbReference type="EMBL" id="KAJ2886018.1"/>
    </source>
</evidence>
<dbReference type="Proteomes" id="UP001139981">
    <property type="component" value="Unassembled WGS sequence"/>
</dbReference>
<dbReference type="EMBL" id="JANBVB010002367">
    <property type="protein sequence ID" value="KAJ2886018.1"/>
    <property type="molecule type" value="Genomic_DNA"/>
</dbReference>
<accession>A0ACC1LWL4</accession>
<feature type="non-terminal residue" evidence="1">
    <location>
        <position position="1"/>
    </location>
</feature>